<accession>A0A1E5UZQ6</accession>
<feature type="domain" description="Bifunctional inhibitor/plant lipid transfer protein/seed storage helical" evidence="1">
    <location>
        <begin position="2"/>
        <end position="63"/>
    </location>
</feature>
<dbReference type="AlphaFoldDB" id="A0A1E5UZQ6"/>
<dbReference type="SUPFAM" id="SSF47699">
    <property type="entry name" value="Bifunctional inhibitor/lipid-transfer protein/seed storage 2S albumin"/>
    <property type="match status" value="1"/>
</dbReference>
<organism evidence="2 3">
    <name type="scientific">Dichanthelium oligosanthes</name>
    <dbReference type="NCBI Taxonomy" id="888268"/>
    <lineage>
        <taxon>Eukaryota</taxon>
        <taxon>Viridiplantae</taxon>
        <taxon>Streptophyta</taxon>
        <taxon>Embryophyta</taxon>
        <taxon>Tracheophyta</taxon>
        <taxon>Spermatophyta</taxon>
        <taxon>Magnoliopsida</taxon>
        <taxon>Liliopsida</taxon>
        <taxon>Poales</taxon>
        <taxon>Poaceae</taxon>
        <taxon>PACMAD clade</taxon>
        <taxon>Panicoideae</taxon>
        <taxon>Panicodae</taxon>
        <taxon>Paniceae</taxon>
        <taxon>Dichantheliinae</taxon>
        <taxon>Dichanthelium</taxon>
    </lineage>
</organism>
<dbReference type="InterPro" id="IPR036312">
    <property type="entry name" value="Bifun_inhib/LTP/seed_sf"/>
</dbReference>
<evidence type="ECO:0000313" key="2">
    <source>
        <dbReference type="EMBL" id="OEL18318.1"/>
    </source>
</evidence>
<sequence>MATASGETPAATEASCDSDLFSLIPRCVLYVMQPNNPKEIPSQACCDTYQKVDMPCLCSKVDKGHRGDHQHA</sequence>
<dbReference type="OrthoDB" id="687671at2759"/>
<dbReference type="Gene3D" id="1.10.110.10">
    <property type="entry name" value="Plant lipid-transfer and hydrophobic proteins"/>
    <property type="match status" value="1"/>
</dbReference>
<proteinExistence type="predicted"/>
<gene>
    <name evidence="2" type="ORF">BAE44_0020661</name>
</gene>
<dbReference type="PANTHER" id="PTHR33286:SF1">
    <property type="entry name" value="OS01G0800600 PROTEIN"/>
    <property type="match status" value="1"/>
</dbReference>
<keyword evidence="3" id="KW-1185">Reference proteome</keyword>
<dbReference type="Proteomes" id="UP000095767">
    <property type="component" value="Unassembled WGS sequence"/>
</dbReference>
<protein>
    <recommendedName>
        <fullName evidence="1">Bifunctional inhibitor/plant lipid transfer protein/seed storage helical domain-containing protein</fullName>
    </recommendedName>
</protein>
<dbReference type="PANTHER" id="PTHR33286">
    <property type="entry name" value="BIFUNCTIONAL INHIBITOR/LIPID-TRANSFER PROTEIN/SEED STORAGE 2S ALBUMIN SUPERFAMILY PROTEIN"/>
    <property type="match status" value="1"/>
</dbReference>
<dbReference type="EMBL" id="LWDX02056930">
    <property type="protein sequence ID" value="OEL18318.1"/>
    <property type="molecule type" value="Genomic_DNA"/>
</dbReference>
<evidence type="ECO:0000259" key="1">
    <source>
        <dbReference type="Pfam" id="PF14368"/>
    </source>
</evidence>
<evidence type="ECO:0000313" key="3">
    <source>
        <dbReference type="Proteomes" id="UP000095767"/>
    </source>
</evidence>
<name>A0A1E5UZQ6_9POAL</name>
<dbReference type="InterPro" id="IPR016140">
    <property type="entry name" value="Bifunc_inhib/LTP/seed_store"/>
</dbReference>
<reference evidence="2 3" key="1">
    <citation type="submission" date="2016-09" db="EMBL/GenBank/DDBJ databases">
        <title>The draft genome of Dichanthelium oligosanthes: A C3 panicoid grass species.</title>
        <authorList>
            <person name="Studer A.J."/>
            <person name="Schnable J.C."/>
            <person name="Brutnell T.P."/>
        </authorList>
    </citation>
    <scope>NUCLEOTIDE SEQUENCE [LARGE SCALE GENOMIC DNA]</scope>
    <source>
        <strain evidence="3">cv. Kellogg 1175</strain>
        <tissue evidence="2">Leaf</tissue>
    </source>
</reference>
<dbReference type="Pfam" id="PF14368">
    <property type="entry name" value="LTP_2"/>
    <property type="match status" value="1"/>
</dbReference>
<comment type="caution">
    <text evidence="2">The sequence shown here is derived from an EMBL/GenBank/DDBJ whole genome shotgun (WGS) entry which is preliminary data.</text>
</comment>